<accession>A0ABW5YBR9</accession>
<dbReference type="InterPro" id="IPR013656">
    <property type="entry name" value="PAS_4"/>
</dbReference>
<evidence type="ECO:0000313" key="10">
    <source>
        <dbReference type="Proteomes" id="UP001597557"/>
    </source>
</evidence>
<keyword evidence="6" id="KW-0472">Membrane</keyword>
<dbReference type="PRINTS" id="PR00344">
    <property type="entry name" value="BCTRLSENSOR"/>
</dbReference>
<dbReference type="Gene3D" id="3.30.450.20">
    <property type="entry name" value="PAS domain"/>
    <property type="match status" value="1"/>
</dbReference>
<dbReference type="CDD" id="cd00075">
    <property type="entry name" value="HATPase"/>
    <property type="match status" value="1"/>
</dbReference>
<feature type="transmembrane region" description="Helical" evidence="6">
    <location>
        <begin position="181"/>
        <end position="199"/>
    </location>
</feature>
<evidence type="ECO:0000256" key="3">
    <source>
        <dbReference type="ARBA" id="ARBA00022553"/>
    </source>
</evidence>
<dbReference type="InterPro" id="IPR003661">
    <property type="entry name" value="HisK_dim/P_dom"/>
</dbReference>
<dbReference type="Pfam" id="PF08448">
    <property type="entry name" value="PAS_4"/>
    <property type="match status" value="1"/>
</dbReference>
<keyword evidence="10" id="KW-1185">Reference proteome</keyword>
<keyword evidence="5 9" id="KW-0418">Kinase</keyword>
<evidence type="ECO:0000313" key="9">
    <source>
        <dbReference type="EMBL" id="MFD2872833.1"/>
    </source>
</evidence>
<dbReference type="RefSeq" id="WP_377184950.1">
    <property type="nucleotide sequence ID" value="NZ_JBHUPD010000002.1"/>
</dbReference>
<dbReference type="Pfam" id="PF02518">
    <property type="entry name" value="HATPase_c"/>
    <property type="match status" value="1"/>
</dbReference>
<feature type="transmembrane region" description="Helical" evidence="6">
    <location>
        <begin position="34"/>
        <end position="51"/>
    </location>
</feature>
<dbReference type="InterPro" id="IPR000700">
    <property type="entry name" value="PAS-assoc_C"/>
</dbReference>
<dbReference type="SUPFAM" id="SSF47384">
    <property type="entry name" value="Homodimeric domain of signal transducing histidine kinase"/>
    <property type="match status" value="1"/>
</dbReference>
<feature type="transmembrane region" description="Helical" evidence="6">
    <location>
        <begin position="6"/>
        <end position="27"/>
    </location>
</feature>
<dbReference type="SUPFAM" id="SSF55785">
    <property type="entry name" value="PYP-like sensor domain (PAS domain)"/>
    <property type="match status" value="1"/>
</dbReference>
<dbReference type="CDD" id="cd00082">
    <property type="entry name" value="HisKA"/>
    <property type="match status" value="1"/>
</dbReference>
<sequence length="575" mass="64868">MHFPDNLFAITLILSGFVTIGMSLAILRRISKAVRCFGYVMLSIGIWAVTYGFELSSDTISQMLFWTDFEYLGVAGAPTLWIIFVINFTGREQWLTPRIYFLLLIEPVVTLLLVWTNNWHHLHYATARADISGPFPLLAFTPGIWYKIHTVYFYSMLGWGMYMIIDRFRKADEFIKKQNRIILFGAFIPWLVNVTYLLNLRPFGHLDLTPFAFIASSLIIAVGLLGFKLFDVVPIARGKIVDALQEGVLVLDAQSRVVDLNPQMRKILPYNGNVIGATTALLFPELIELNNTVHNQENSRIEITLNDGRIFSVTLTSLFERQTIYSGKIMVFRDITERKQNEKKLEELNKLKDRLFSIISHDLRSPLLSLMDILSMASGGMVTDEEFKSYLPTLTKNIGYTSGLVENLLQWSKSQLEGTVINAVHFDIKDNVTYLINNFSQTANDKGVSLNSNIHVPVMVYADMDMVQGVLRNLISNAIKFCRAGDKITVDACIKKNMATVWISDTGVGIAAENLEKLFGNYNFTTRGTTNEQGTGLGLLLCKDFIEKNGGTIWVESNQGQGSSFYFTLPLDPES</sequence>
<dbReference type="CDD" id="cd00130">
    <property type="entry name" value="PAS"/>
    <property type="match status" value="1"/>
</dbReference>
<feature type="transmembrane region" description="Helical" evidence="6">
    <location>
        <begin position="71"/>
        <end position="90"/>
    </location>
</feature>
<dbReference type="Pfam" id="PF00512">
    <property type="entry name" value="HisKA"/>
    <property type="match status" value="1"/>
</dbReference>
<feature type="transmembrane region" description="Helical" evidence="6">
    <location>
        <begin position="99"/>
        <end position="116"/>
    </location>
</feature>
<comment type="caution">
    <text evidence="9">The sequence shown here is derived from an EMBL/GenBank/DDBJ whole genome shotgun (WGS) entry which is preliminary data.</text>
</comment>
<keyword evidence="3" id="KW-0597">Phosphoprotein</keyword>
<feature type="domain" description="Histidine kinase" evidence="7">
    <location>
        <begin position="358"/>
        <end position="573"/>
    </location>
</feature>
<dbReference type="InterPro" id="IPR005467">
    <property type="entry name" value="His_kinase_dom"/>
</dbReference>
<dbReference type="Pfam" id="PF16927">
    <property type="entry name" value="HisKA_7TM"/>
    <property type="match status" value="1"/>
</dbReference>
<name>A0ABW5YBR9_9SPHI</name>
<evidence type="ECO:0000256" key="5">
    <source>
        <dbReference type="ARBA" id="ARBA00022777"/>
    </source>
</evidence>
<evidence type="ECO:0000256" key="6">
    <source>
        <dbReference type="SAM" id="Phobius"/>
    </source>
</evidence>
<dbReference type="InterPro" id="IPR003594">
    <property type="entry name" value="HATPase_dom"/>
</dbReference>
<dbReference type="PROSITE" id="PS50109">
    <property type="entry name" value="HIS_KIN"/>
    <property type="match status" value="1"/>
</dbReference>
<proteinExistence type="predicted"/>
<evidence type="ECO:0000256" key="4">
    <source>
        <dbReference type="ARBA" id="ARBA00022679"/>
    </source>
</evidence>
<dbReference type="PANTHER" id="PTHR43047">
    <property type="entry name" value="TWO-COMPONENT HISTIDINE PROTEIN KINASE"/>
    <property type="match status" value="1"/>
</dbReference>
<feature type="domain" description="PAC" evidence="8">
    <location>
        <begin position="297"/>
        <end position="347"/>
    </location>
</feature>
<feature type="transmembrane region" description="Helical" evidence="6">
    <location>
        <begin position="211"/>
        <end position="230"/>
    </location>
</feature>
<keyword evidence="6" id="KW-1133">Transmembrane helix</keyword>
<organism evidence="9 10">
    <name type="scientific">Mucilaginibacter ximonensis</name>
    <dbReference type="NCBI Taxonomy" id="538021"/>
    <lineage>
        <taxon>Bacteria</taxon>
        <taxon>Pseudomonadati</taxon>
        <taxon>Bacteroidota</taxon>
        <taxon>Sphingobacteriia</taxon>
        <taxon>Sphingobacteriales</taxon>
        <taxon>Sphingobacteriaceae</taxon>
        <taxon>Mucilaginibacter</taxon>
    </lineage>
</organism>
<dbReference type="SUPFAM" id="SSF55874">
    <property type="entry name" value="ATPase domain of HSP90 chaperone/DNA topoisomerase II/histidine kinase"/>
    <property type="match status" value="1"/>
</dbReference>
<dbReference type="InterPro" id="IPR036097">
    <property type="entry name" value="HisK_dim/P_sf"/>
</dbReference>
<dbReference type="PROSITE" id="PS50113">
    <property type="entry name" value="PAC"/>
    <property type="match status" value="1"/>
</dbReference>
<gene>
    <name evidence="9" type="ORF">ACFS5N_10165</name>
</gene>
<evidence type="ECO:0000259" key="8">
    <source>
        <dbReference type="PROSITE" id="PS50113"/>
    </source>
</evidence>
<dbReference type="GO" id="GO:0016301">
    <property type="term" value="F:kinase activity"/>
    <property type="evidence" value="ECO:0007669"/>
    <property type="project" value="UniProtKB-KW"/>
</dbReference>
<dbReference type="SMART" id="SM00388">
    <property type="entry name" value="HisKA"/>
    <property type="match status" value="1"/>
</dbReference>
<dbReference type="EMBL" id="JBHUPD010000002">
    <property type="protein sequence ID" value="MFD2872833.1"/>
    <property type="molecule type" value="Genomic_DNA"/>
</dbReference>
<keyword evidence="6" id="KW-0812">Transmembrane</keyword>
<reference evidence="10" key="1">
    <citation type="journal article" date="2019" name="Int. J. Syst. Evol. Microbiol.">
        <title>The Global Catalogue of Microorganisms (GCM) 10K type strain sequencing project: providing services to taxonomists for standard genome sequencing and annotation.</title>
        <authorList>
            <consortium name="The Broad Institute Genomics Platform"/>
            <consortium name="The Broad Institute Genome Sequencing Center for Infectious Disease"/>
            <person name="Wu L."/>
            <person name="Ma J."/>
        </authorList>
    </citation>
    <scope>NUCLEOTIDE SEQUENCE [LARGE SCALE GENOMIC DNA]</scope>
    <source>
        <strain evidence="10">KCTC 22437</strain>
    </source>
</reference>
<evidence type="ECO:0000256" key="2">
    <source>
        <dbReference type="ARBA" id="ARBA00012438"/>
    </source>
</evidence>
<feature type="transmembrane region" description="Helical" evidence="6">
    <location>
        <begin position="144"/>
        <end position="165"/>
    </location>
</feature>
<dbReference type="Gene3D" id="1.10.287.130">
    <property type="match status" value="1"/>
</dbReference>
<evidence type="ECO:0000259" key="7">
    <source>
        <dbReference type="PROSITE" id="PS50109"/>
    </source>
</evidence>
<protein>
    <recommendedName>
        <fullName evidence="2">histidine kinase</fullName>
        <ecNumber evidence="2">2.7.13.3</ecNumber>
    </recommendedName>
</protein>
<evidence type="ECO:0000256" key="1">
    <source>
        <dbReference type="ARBA" id="ARBA00000085"/>
    </source>
</evidence>
<dbReference type="SMART" id="SM00387">
    <property type="entry name" value="HATPase_c"/>
    <property type="match status" value="1"/>
</dbReference>
<dbReference type="InterPro" id="IPR036890">
    <property type="entry name" value="HATPase_C_sf"/>
</dbReference>
<dbReference type="InterPro" id="IPR035965">
    <property type="entry name" value="PAS-like_dom_sf"/>
</dbReference>
<dbReference type="InterPro" id="IPR004358">
    <property type="entry name" value="Sig_transdc_His_kin-like_C"/>
</dbReference>
<dbReference type="InterPro" id="IPR031621">
    <property type="entry name" value="HisKA_7TM"/>
</dbReference>
<comment type="catalytic activity">
    <reaction evidence="1">
        <text>ATP + protein L-histidine = ADP + protein N-phospho-L-histidine.</text>
        <dbReference type="EC" id="2.7.13.3"/>
    </reaction>
</comment>
<dbReference type="Gene3D" id="3.30.565.10">
    <property type="entry name" value="Histidine kinase-like ATPase, C-terminal domain"/>
    <property type="match status" value="1"/>
</dbReference>
<dbReference type="InterPro" id="IPR000014">
    <property type="entry name" value="PAS"/>
</dbReference>
<dbReference type="Proteomes" id="UP001597557">
    <property type="component" value="Unassembled WGS sequence"/>
</dbReference>
<dbReference type="EC" id="2.7.13.3" evidence="2"/>
<keyword evidence="4" id="KW-0808">Transferase</keyword>